<protein>
    <submittedName>
        <fullName evidence="2">Uncharacterized protein</fullName>
    </submittedName>
</protein>
<dbReference type="KEGG" id="tbg:TbgDal_VII3340"/>
<evidence type="ECO:0000256" key="1">
    <source>
        <dbReference type="SAM" id="MobiDB-lite"/>
    </source>
</evidence>
<evidence type="ECO:0000313" key="3">
    <source>
        <dbReference type="Proteomes" id="UP000002316"/>
    </source>
</evidence>
<sequence>MKGMPCSFFPSLFHLSPIINSLLSHNSSTRHIVPQNLKKKLPRDFTTHTRSIHKYVIFFYATTTCFTLVSPCPVCAHYYFHVHPLKLLSKKKKKKHKNRLPITRHPHGKSTARG</sequence>
<dbReference type="AlphaFoldDB" id="C9ZSK7"/>
<reference evidence="3" key="1">
    <citation type="journal article" date="2010" name="PLoS Negl. Trop. Dis.">
        <title>The genome sequence of Trypanosoma brucei gambiense, causative agent of chronic human african trypanosomiasis.</title>
        <authorList>
            <person name="Jackson A.P."/>
            <person name="Sanders M."/>
            <person name="Berry A."/>
            <person name="McQuillan J."/>
            <person name="Aslett M.A."/>
            <person name="Quail M.A."/>
            <person name="Chukualim B."/>
            <person name="Capewell P."/>
            <person name="MacLeod A."/>
            <person name="Melville S.E."/>
            <person name="Gibson W."/>
            <person name="Barry J.D."/>
            <person name="Berriman M."/>
            <person name="Hertz-Fowler C."/>
        </authorList>
    </citation>
    <scope>NUCLEOTIDE SEQUENCE [LARGE SCALE GENOMIC DNA]</scope>
    <source>
        <strain evidence="3">MHOM/CI/86/DAL972</strain>
    </source>
</reference>
<dbReference type="EMBL" id="FN554970">
    <property type="protein sequence ID" value="CBH12391.1"/>
    <property type="molecule type" value="Genomic_DNA"/>
</dbReference>
<dbReference type="RefSeq" id="XP_011774672.1">
    <property type="nucleotide sequence ID" value="XM_011776370.1"/>
</dbReference>
<proteinExistence type="predicted"/>
<name>C9ZSK7_TRYB9</name>
<organism evidence="2 3">
    <name type="scientific">Trypanosoma brucei gambiense (strain MHOM/CI/86/DAL972)</name>
    <dbReference type="NCBI Taxonomy" id="679716"/>
    <lineage>
        <taxon>Eukaryota</taxon>
        <taxon>Discoba</taxon>
        <taxon>Euglenozoa</taxon>
        <taxon>Kinetoplastea</taxon>
        <taxon>Metakinetoplastina</taxon>
        <taxon>Trypanosomatida</taxon>
        <taxon>Trypanosomatidae</taxon>
        <taxon>Trypanosoma</taxon>
    </lineage>
</organism>
<accession>C9ZSK7</accession>
<gene>
    <name evidence="2" type="ORF">TbgDal_VII3340</name>
</gene>
<evidence type="ECO:0000313" key="2">
    <source>
        <dbReference type="EMBL" id="CBH12391.1"/>
    </source>
</evidence>
<feature type="region of interest" description="Disordered" evidence="1">
    <location>
        <begin position="90"/>
        <end position="114"/>
    </location>
</feature>
<dbReference type="Proteomes" id="UP000002316">
    <property type="component" value="Chromosome 7"/>
</dbReference>
<dbReference type="GeneID" id="23862520"/>